<evidence type="ECO:0000259" key="1">
    <source>
        <dbReference type="Pfam" id="PF00534"/>
    </source>
</evidence>
<feature type="domain" description="Glycosyl transferase family 1" evidence="1">
    <location>
        <begin position="102"/>
        <end position="263"/>
    </location>
</feature>
<dbReference type="AlphaFoldDB" id="I3TCX5"/>
<evidence type="ECO:0000313" key="3">
    <source>
        <dbReference type="Proteomes" id="UP000005270"/>
    </source>
</evidence>
<dbReference type="PANTHER" id="PTHR12526">
    <property type="entry name" value="GLYCOSYLTRANSFERASE"/>
    <property type="match status" value="1"/>
</dbReference>
<reference evidence="2 3" key="1">
    <citation type="journal article" date="2012" name="J. Bacteriol.">
        <title>Complete genome sequence of the hyperthermophilic cellulolytic Crenarchaeon 'Thermogladius cellulolyticus' 1633.</title>
        <authorList>
            <person name="Mardanov A.V."/>
            <person name="Kochetkova T.V."/>
            <person name="Beletsky A.V."/>
            <person name="Bonch-Osmolovskaya E.A."/>
            <person name="Ravin N.V."/>
            <person name="Skryabin K.G."/>
        </authorList>
    </citation>
    <scope>NUCLEOTIDE SEQUENCE [LARGE SCALE GENOMIC DNA]</scope>
    <source>
        <strain evidence="3">DSM 22663 / VKM B-2946 / 1633</strain>
    </source>
</reference>
<dbReference type="Proteomes" id="UP000005270">
    <property type="component" value="Chromosome"/>
</dbReference>
<sequence>MRRLGHDVRVMTLRRPFGKITGDVLITEGVRPTAIGRLLAVTHRCWSAIAASPSILSPPVNTLYSAPDLVIAVSSLVKDLITNKSLILHPRPPELDTLLKFPIDSKMPWVCYSGVFIPIKGVHKIPEIARDVVGELRREVKFILAGGSQRDTLGSYIIKKAHGYGISDNIKIVGRLPRSDLLRLLSKCSVYIQPSLFDAFSIAAVEAAALGSVPVVTKYVGSKDVITKVDANLVTDLNPKSMAKIIIELLNNDLLLRDLGRVVRKVIGEYLSRSNIVRQVSSLIIQCLE</sequence>
<dbReference type="STRING" id="1184251.TCELL_0188"/>
<keyword evidence="2" id="KW-0808">Transferase</keyword>
<dbReference type="SUPFAM" id="SSF53756">
    <property type="entry name" value="UDP-Glycosyltransferase/glycogen phosphorylase"/>
    <property type="match status" value="1"/>
</dbReference>
<dbReference type="GO" id="GO:0016757">
    <property type="term" value="F:glycosyltransferase activity"/>
    <property type="evidence" value="ECO:0007669"/>
    <property type="project" value="InterPro"/>
</dbReference>
<dbReference type="Gene3D" id="3.40.50.2000">
    <property type="entry name" value="Glycogen Phosphorylase B"/>
    <property type="match status" value="1"/>
</dbReference>
<accession>I3TCX5</accession>
<dbReference type="EMBL" id="CP003531">
    <property type="protein sequence ID" value="AFK50613.1"/>
    <property type="molecule type" value="Genomic_DNA"/>
</dbReference>
<dbReference type="Pfam" id="PF00534">
    <property type="entry name" value="Glycos_transf_1"/>
    <property type="match status" value="1"/>
</dbReference>
<dbReference type="KEGG" id="thg:TCELL_0188"/>
<protein>
    <submittedName>
        <fullName evidence="2">Glycosyl transferase group 1</fullName>
    </submittedName>
</protein>
<keyword evidence="3" id="KW-1185">Reference proteome</keyword>
<name>I3TCX5_THEC1</name>
<dbReference type="InParanoid" id="I3TCX5"/>
<gene>
    <name evidence="2" type="ordered locus">TCELL_0188</name>
</gene>
<dbReference type="eggNOG" id="arCOG01417">
    <property type="taxonomic scope" value="Archaea"/>
</dbReference>
<dbReference type="CDD" id="cd03801">
    <property type="entry name" value="GT4_PimA-like"/>
    <property type="match status" value="1"/>
</dbReference>
<dbReference type="InterPro" id="IPR001296">
    <property type="entry name" value="Glyco_trans_1"/>
</dbReference>
<evidence type="ECO:0000313" key="2">
    <source>
        <dbReference type="EMBL" id="AFK50613.1"/>
    </source>
</evidence>
<dbReference type="PANTHER" id="PTHR12526:SF625">
    <property type="entry name" value="PHOSPHATIDYLINOSITOL GLYCAN-CLASS A"/>
    <property type="match status" value="1"/>
</dbReference>
<organism evidence="2 3">
    <name type="scientific">Thermogladius calderae (strain DSM 22663 / VKM B-2946 / 1633)</name>
    <dbReference type="NCBI Taxonomy" id="1184251"/>
    <lineage>
        <taxon>Archaea</taxon>
        <taxon>Thermoproteota</taxon>
        <taxon>Thermoprotei</taxon>
        <taxon>Desulfurococcales</taxon>
        <taxon>Desulfurococcaceae</taxon>
        <taxon>Thermogladius</taxon>
    </lineage>
</organism>
<proteinExistence type="predicted"/>
<dbReference type="HOGENOM" id="CLU_887397_0_0_2"/>